<evidence type="ECO:0000313" key="2">
    <source>
        <dbReference type="Proteomes" id="UP000571084"/>
    </source>
</evidence>
<dbReference type="AlphaFoldDB" id="A0A840S1E4"/>
<name>A0A840S1E4_9BURK</name>
<dbReference type="RefSeq" id="WP_168056904.1">
    <property type="nucleotide sequence ID" value="NZ_JAAOZT010000012.1"/>
</dbReference>
<evidence type="ECO:0000313" key="1">
    <source>
        <dbReference type="EMBL" id="MBB5202521.1"/>
    </source>
</evidence>
<reference evidence="1 2" key="1">
    <citation type="submission" date="2020-08" db="EMBL/GenBank/DDBJ databases">
        <title>Genomic Encyclopedia of Type Strains, Phase IV (KMG-IV): sequencing the most valuable type-strain genomes for metagenomic binning, comparative biology and taxonomic classification.</title>
        <authorList>
            <person name="Goeker M."/>
        </authorList>
    </citation>
    <scope>NUCLEOTIDE SEQUENCE [LARGE SCALE GENOMIC DNA]</scope>
    <source>
        <strain evidence="1 2">DSM 23240</strain>
    </source>
</reference>
<comment type="caution">
    <text evidence="1">The sequence shown here is derived from an EMBL/GenBank/DDBJ whole genome shotgun (WGS) entry which is preliminary data.</text>
</comment>
<organism evidence="1 2">
    <name type="scientific">Glaciimonas immobilis</name>
    <dbReference type="NCBI Taxonomy" id="728004"/>
    <lineage>
        <taxon>Bacteria</taxon>
        <taxon>Pseudomonadati</taxon>
        <taxon>Pseudomonadota</taxon>
        <taxon>Betaproteobacteria</taxon>
        <taxon>Burkholderiales</taxon>
        <taxon>Oxalobacteraceae</taxon>
        <taxon>Glaciimonas</taxon>
    </lineage>
</organism>
<sequence>MRNQITVFNQNSLLIETALMKAVFKIKSDAVGAVGAVMPSAIPPQQRLRQEF</sequence>
<proteinExistence type="predicted"/>
<gene>
    <name evidence="1" type="ORF">HNR39_004388</name>
</gene>
<accession>A0A840S1E4</accession>
<keyword evidence="2" id="KW-1185">Reference proteome</keyword>
<dbReference type="Proteomes" id="UP000571084">
    <property type="component" value="Unassembled WGS sequence"/>
</dbReference>
<dbReference type="EMBL" id="JACHHQ010000016">
    <property type="protein sequence ID" value="MBB5202521.1"/>
    <property type="molecule type" value="Genomic_DNA"/>
</dbReference>
<protein>
    <submittedName>
        <fullName evidence="1">Uncharacterized protein</fullName>
    </submittedName>
</protein>